<name>A0A5J4UV76_9EUKA</name>
<dbReference type="Proteomes" id="UP000324800">
    <property type="component" value="Unassembled WGS sequence"/>
</dbReference>
<comment type="caution">
    <text evidence="1">The sequence shown here is derived from an EMBL/GenBank/DDBJ whole genome shotgun (WGS) entry which is preliminary data.</text>
</comment>
<evidence type="ECO:0000313" key="2">
    <source>
        <dbReference type="Proteomes" id="UP000324800"/>
    </source>
</evidence>
<sequence length="253" mass="29427">MSVDFNSQSSSLQHKPPHHDIPVLIPEICQPQKGVLLQTQKLQISKFPRNFRDVLNDDADNYTQLDEEYIDFKSCDFNVDDRRGEVMVGFSGEVKAVVKENVLFAADTGEMLQCGFFEFEHDEELSLWSLCILADATELKQAQLQSLTQPQSQNLIFWSQKQPFKGTEPQNNMISAKHMRERSFLLQGWSQNPFQMLFQQQKQQYSKFNSLQDQNVEQNLFSSFQDVQKKDASKVDMTNYTLELIVRNERNKL</sequence>
<gene>
    <name evidence="1" type="ORF">EZS28_030732</name>
</gene>
<accession>A0A5J4UV76</accession>
<dbReference type="EMBL" id="SNRW01012502">
    <property type="protein sequence ID" value="KAA6373741.1"/>
    <property type="molecule type" value="Genomic_DNA"/>
</dbReference>
<organism evidence="1 2">
    <name type="scientific">Streblomastix strix</name>
    <dbReference type="NCBI Taxonomy" id="222440"/>
    <lineage>
        <taxon>Eukaryota</taxon>
        <taxon>Metamonada</taxon>
        <taxon>Preaxostyla</taxon>
        <taxon>Oxymonadida</taxon>
        <taxon>Streblomastigidae</taxon>
        <taxon>Streblomastix</taxon>
    </lineage>
</organism>
<reference evidence="1 2" key="1">
    <citation type="submission" date="2019-03" db="EMBL/GenBank/DDBJ databases">
        <title>Single cell metagenomics reveals metabolic interactions within the superorganism composed of flagellate Streblomastix strix and complex community of Bacteroidetes bacteria on its surface.</title>
        <authorList>
            <person name="Treitli S.C."/>
            <person name="Kolisko M."/>
            <person name="Husnik F."/>
            <person name="Keeling P."/>
            <person name="Hampl V."/>
        </authorList>
    </citation>
    <scope>NUCLEOTIDE SEQUENCE [LARGE SCALE GENOMIC DNA]</scope>
    <source>
        <strain evidence="1">ST1C</strain>
    </source>
</reference>
<proteinExistence type="predicted"/>
<dbReference type="AlphaFoldDB" id="A0A5J4UV76"/>
<evidence type="ECO:0000313" key="1">
    <source>
        <dbReference type="EMBL" id="KAA6373741.1"/>
    </source>
</evidence>
<protein>
    <submittedName>
        <fullName evidence="1">Uncharacterized protein</fullName>
    </submittedName>
</protein>